<evidence type="ECO:0000256" key="3">
    <source>
        <dbReference type="ARBA" id="ARBA00022801"/>
    </source>
</evidence>
<dbReference type="OMA" id="RGHVAFH"/>
<dbReference type="GO" id="GO:0042802">
    <property type="term" value="F:identical protein binding"/>
    <property type="evidence" value="ECO:0007669"/>
    <property type="project" value="TreeGrafter"/>
</dbReference>
<dbReference type="PROSITE" id="PS01161">
    <property type="entry name" value="GLC_GALNAC_ISOMERASE"/>
    <property type="match status" value="1"/>
</dbReference>
<dbReference type="PANTHER" id="PTHR11280:SF5">
    <property type="entry name" value="GLUCOSAMINE-6-PHOSPHATE ISOMERASE"/>
    <property type="match status" value="1"/>
</dbReference>
<dbReference type="RefSeq" id="XP_501330.1">
    <property type="nucleotide sequence ID" value="XM_501330.1"/>
</dbReference>
<keyword evidence="3 4" id="KW-0378">Hydrolase</keyword>
<dbReference type="Proteomes" id="UP000256601">
    <property type="component" value="Unassembled WGS sequence"/>
</dbReference>
<gene>
    <name evidence="7" type="ORF">B0I71DRAFT_134355</name>
    <name evidence="6" type="ORF">YALI1_C01965g</name>
</gene>
<dbReference type="CDD" id="cd01399">
    <property type="entry name" value="GlcN6P_deaminase"/>
    <property type="match status" value="1"/>
</dbReference>
<feature type="domain" description="Glucosamine/galactosamine-6-phosphate isomerase" evidence="5">
    <location>
        <begin position="10"/>
        <end position="231"/>
    </location>
</feature>
<sequence>MIPQLFPSSDQGCAYVAQLVIDRIVAFKPTEERPFVLGLPTGSSPEGVYRRLVEAHKNGLSFRNVVTFNMDEYCGLAPTNDQSYHYFMYHHFFSHVDIPEKNIHILNGQSDNFELECANYEATIASFGGIDLFLAGVGVEGHIAFNEKGSTRDSRTRQVFLDESTIRVNSRFFEDPSQVPRSALSVGVSTVLAAKEVIILAFGFAKAEAVKKTLLDEVSSDCPSTFAREHTNSQLIIDTGSASGLGALAQSLHMHDGSPVFEEMPAVQKVEAK</sequence>
<dbReference type="VEuPathDB" id="FungiDB:YALI0_C01419g"/>
<organism evidence="6 8">
    <name type="scientific">Yarrowia lipolytica</name>
    <name type="common">Candida lipolytica</name>
    <dbReference type="NCBI Taxonomy" id="4952"/>
    <lineage>
        <taxon>Eukaryota</taxon>
        <taxon>Fungi</taxon>
        <taxon>Dikarya</taxon>
        <taxon>Ascomycota</taxon>
        <taxon>Saccharomycotina</taxon>
        <taxon>Dipodascomycetes</taxon>
        <taxon>Dipodascales</taxon>
        <taxon>Dipodascales incertae sedis</taxon>
        <taxon>Yarrowia</taxon>
    </lineage>
</organism>
<dbReference type="Gene3D" id="3.40.50.1360">
    <property type="match status" value="1"/>
</dbReference>
<dbReference type="NCBIfam" id="TIGR00502">
    <property type="entry name" value="nagB"/>
    <property type="match status" value="1"/>
</dbReference>
<dbReference type="GO" id="GO:0019262">
    <property type="term" value="P:N-acetylneuraminate catabolic process"/>
    <property type="evidence" value="ECO:0007669"/>
    <property type="project" value="TreeGrafter"/>
</dbReference>
<dbReference type="EMBL" id="CP017555">
    <property type="protein sequence ID" value="AOW02193.1"/>
    <property type="molecule type" value="Genomic_DNA"/>
</dbReference>
<dbReference type="EMBL" id="KZ859035">
    <property type="protein sequence ID" value="RDW24429.1"/>
    <property type="molecule type" value="Genomic_DNA"/>
</dbReference>
<dbReference type="Pfam" id="PF01182">
    <property type="entry name" value="Glucosamine_iso"/>
    <property type="match status" value="1"/>
</dbReference>
<comment type="similarity">
    <text evidence="2 4">Belongs to the glucosamine/galactosamine-6-phosphate isomerase family.</text>
</comment>
<evidence type="ECO:0000259" key="5">
    <source>
        <dbReference type="Pfam" id="PF01182"/>
    </source>
</evidence>
<dbReference type="OrthoDB" id="7663298at2759"/>
<evidence type="ECO:0000313" key="6">
    <source>
        <dbReference type="EMBL" id="AOW02193.1"/>
    </source>
</evidence>
<evidence type="ECO:0000256" key="1">
    <source>
        <dbReference type="ARBA" id="ARBA00000644"/>
    </source>
</evidence>
<dbReference type="KEGG" id="yli:2909122"/>
<protein>
    <recommendedName>
        <fullName evidence="4">Glucosamine-6-phosphate isomerase</fullName>
        <ecNumber evidence="4">3.5.99.6</ecNumber>
    </recommendedName>
    <alternativeName>
        <fullName evidence="4">Glucosamine-6-phosphate isomerase</fullName>
    </alternativeName>
</protein>
<reference evidence="7 9" key="2">
    <citation type="submission" date="2018-07" db="EMBL/GenBank/DDBJ databases">
        <title>Draft Genome Assemblies for Five Robust Yarrowia lipolytica Strains Exhibiting High Lipid Production and Pentose Sugar Utilization and Sugar Alcohol Secretion from Undetoxified Lignocellulosic Biomass Hydrolysates.</title>
        <authorList>
            <consortium name="DOE Joint Genome Institute"/>
            <person name="Walker C."/>
            <person name="Ryu S."/>
            <person name="Na H."/>
            <person name="Zane M."/>
            <person name="LaButti K."/>
            <person name="Lipzen A."/>
            <person name="Haridas S."/>
            <person name="Barry K."/>
            <person name="Grigoriev I.V."/>
            <person name="Quarterman J."/>
            <person name="Slininger P."/>
            <person name="Dien B."/>
            <person name="Trinh C.T."/>
        </authorList>
    </citation>
    <scope>NUCLEOTIDE SEQUENCE [LARGE SCALE GENOMIC DNA]</scope>
    <source>
        <strain evidence="7 9">YB392</strain>
    </source>
</reference>
<dbReference type="InterPro" id="IPR037171">
    <property type="entry name" value="NagB/RpiA_transferase-like"/>
</dbReference>
<dbReference type="GO" id="GO:0005975">
    <property type="term" value="P:carbohydrate metabolic process"/>
    <property type="evidence" value="ECO:0007669"/>
    <property type="project" value="InterPro"/>
</dbReference>
<dbReference type="SUPFAM" id="SSF100950">
    <property type="entry name" value="NagB/RpiA/CoA transferase-like"/>
    <property type="match status" value="1"/>
</dbReference>
<dbReference type="GeneID" id="2909122"/>
<dbReference type="GO" id="GO:0005737">
    <property type="term" value="C:cytoplasm"/>
    <property type="evidence" value="ECO:0007669"/>
    <property type="project" value="TreeGrafter"/>
</dbReference>
<dbReference type="Proteomes" id="UP000182444">
    <property type="component" value="Chromosome 1C"/>
</dbReference>
<dbReference type="PANTHER" id="PTHR11280">
    <property type="entry name" value="GLUCOSAMINE-6-PHOSPHATE ISOMERASE"/>
    <property type="match status" value="1"/>
</dbReference>
<comment type="catalytic activity">
    <reaction evidence="1 4">
        <text>alpha-D-glucosamine 6-phosphate + H2O = beta-D-fructose 6-phosphate + NH4(+)</text>
        <dbReference type="Rhea" id="RHEA:12172"/>
        <dbReference type="ChEBI" id="CHEBI:15377"/>
        <dbReference type="ChEBI" id="CHEBI:28938"/>
        <dbReference type="ChEBI" id="CHEBI:57634"/>
        <dbReference type="ChEBI" id="CHEBI:75989"/>
        <dbReference type="EC" id="3.5.99.6"/>
    </reaction>
</comment>
<dbReference type="VEuPathDB" id="FungiDB:YALI1_C01965g"/>
<dbReference type="InterPro" id="IPR006148">
    <property type="entry name" value="Glc/Gal-6P_isomerase"/>
</dbReference>
<keyword evidence="4" id="KW-0119">Carbohydrate metabolism</keyword>
<evidence type="ECO:0000313" key="9">
    <source>
        <dbReference type="Proteomes" id="UP000256601"/>
    </source>
</evidence>
<evidence type="ECO:0000313" key="7">
    <source>
        <dbReference type="EMBL" id="RDW24429.1"/>
    </source>
</evidence>
<name>A0A1D8N988_YARLL</name>
<evidence type="ECO:0000256" key="2">
    <source>
        <dbReference type="ARBA" id="ARBA00005526"/>
    </source>
</evidence>
<reference evidence="6 8" key="1">
    <citation type="journal article" date="2016" name="PLoS ONE">
        <title>Sequence Assembly of Yarrowia lipolytica Strain W29/CLIB89 Shows Transposable Element Diversity.</title>
        <authorList>
            <person name="Magnan C."/>
            <person name="Yu J."/>
            <person name="Chang I."/>
            <person name="Jahn E."/>
            <person name="Kanomata Y."/>
            <person name="Wu J."/>
            <person name="Zeller M."/>
            <person name="Oakes M."/>
            <person name="Baldi P."/>
            <person name="Sandmeyer S."/>
        </authorList>
    </citation>
    <scope>NUCLEOTIDE SEQUENCE [LARGE SCALE GENOMIC DNA]</scope>
    <source>
        <strain evidence="6">CLIB89</strain>
        <strain evidence="8">CLIB89(W29)</strain>
    </source>
</reference>
<dbReference type="AlphaFoldDB" id="A0A1D8N988"/>
<evidence type="ECO:0000256" key="4">
    <source>
        <dbReference type="RuleBase" id="RU361197"/>
    </source>
</evidence>
<evidence type="ECO:0000313" key="8">
    <source>
        <dbReference type="Proteomes" id="UP000182444"/>
    </source>
</evidence>
<dbReference type="eggNOG" id="KOG3148">
    <property type="taxonomic scope" value="Eukaryota"/>
</dbReference>
<dbReference type="GO" id="GO:0006043">
    <property type="term" value="P:glucosamine catabolic process"/>
    <property type="evidence" value="ECO:0007669"/>
    <property type="project" value="TreeGrafter"/>
</dbReference>
<dbReference type="InterPro" id="IPR018321">
    <property type="entry name" value="Glucosamine6P_isomerase_CS"/>
</dbReference>
<dbReference type="GO" id="GO:0006046">
    <property type="term" value="P:N-acetylglucosamine catabolic process"/>
    <property type="evidence" value="ECO:0007669"/>
    <property type="project" value="TreeGrafter"/>
</dbReference>
<accession>A0A1D8N988</accession>
<dbReference type="EC" id="3.5.99.6" evidence="4"/>
<dbReference type="InterPro" id="IPR004547">
    <property type="entry name" value="Glucosamine6P_isomerase"/>
</dbReference>
<dbReference type="GO" id="GO:0004342">
    <property type="term" value="F:glucosamine-6-phosphate deaminase activity"/>
    <property type="evidence" value="ECO:0007669"/>
    <property type="project" value="UniProtKB-UniRule"/>
</dbReference>
<proteinExistence type="inferred from homology"/>